<feature type="non-terminal residue" evidence="2">
    <location>
        <position position="1"/>
    </location>
</feature>
<feature type="compositionally biased region" description="Low complexity" evidence="1">
    <location>
        <begin position="640"/>
        <end position="658"/>
    </location>
</feature>
<feature type="compositionally biased region" description="Basic and acidic residues" evidence="1">
    <location>
        <begin position="336"/>
        <end position="351"/>
    </location>
</feature>
<keyword evidence="3" id="KW-1185">Reference proteome</keyword>
<comment type="caution">
    <text evidence="2">The sequence shown here is derived from an EMBL/GenBank/DDBJ whole genome shotgun (WGS) entry which is preliminary data.</text>
</comment>
<feature type="compositionally biased region" description="Basic residues" evidence="1">
    <location>
        <begin position="584"/>
        <end position="594"/>
    </location>
</feature>
<feature type="compositionally biased region" description="Basic residues" evidence="1">
    <location>
        <begin position="629"/>
        <end position="639"/>
    </location>
</feature>
<feature type="compositionally biased region" description="Basic and acidic residues" evidence="1">
    <location>
        <begin position="222"/>
        <end position="231"/>
    </location>
</feature>
<dbReference type="Proteomes" id="UP000789595">
    <property type="component" value="Unassembled WGS sequence"/>
</dbReference>
<evidence type="ECO:0000313" key="2">
    <source>
        <dbReference type="EMBL" id="CAH0372717.1"/>
    </source>
</evidence>
<feature type="region of interest" description="Disordered" evidence="1">
    <location>
        <begin position="336"/>
        <end position="375"/>
    </location>
</feature>
<feature type="region of interest" description="Disordered" evidence="1">
    <location>
        <begin position="107"/>
        <end position="168"/>
    </location>
</feature>
<feature type="compositionally biased region" description="Basic and acidic residues" evidence="1">
    <location>
        <begin position="139"/>
        <end position="159"/>
    </location>
</feature>
<evidence type="ECO:0000256" key="1">
    <source>
        <dbReference type="SAM" id="MobiDB-lite"/>
    </source>
</evidence>
<accession>A0A8J2SSA3</accession>
<reference evidence="2" key="1">
    <citation type="submission" date="2021-11" db="EMBL/GenBank/DDBJ databases">
        <authorList>
            <consortium name="Genoscope - CEA"/>
            <person name="William W."/>
        </authorList>
    </citation>
    <scope>NUCLEOTIDE SEQUENCE</scope>
</reference>
<dbReference type="AlphaFoldDB" id="A0A8J2SSA3"/>
<dbReference type="EMBL" id="CAKKNE010000003">
    <property type="protein sequence ID" value="CAH0372717.1"/>
    <property type="molecule type" value="Genomic_DNA"/>
</dbReference>
<feature type="region of interest" description="Disordered" evidence="1">
    <location>
        <begin position="222"/>
        <end position="248"/>
    </location>
</feature>
<evidence type="ECO:0000313" key="3">
    <source>
        <dbReference type="Proteomes" id="UP000789595"/>
    </source>
</evidence>
<gene>
    <name evidence="2" type="ORF">PECAL_3P27380</name>
</gene>
<feature type="compositionally biased region" description="Gly residues" evidence="1">
    <location>
        <begin position="111"/>
        <end position="123"/>
    </location>
</feature>
<sequence length="658" mass="71900">LVEALFIIRFECVHHRRQPPDAPSIGLKRVESFRVHVDRVVFVHAEVAAAPPARSRRRRRRRIGGAARDGSIVIVVVEENGGDGGSDGGEGSERRRCRGFVEDVIRRGGDAGDVGGARPGGGIPERPEDGEEPTGLGRLLKDGGDVVRRDADGPRRPEGPKALVPGVVPAPVRAHDDDAGVPHELRPVVAVVVRHERVVARVDDEERNAHVAESLAARRDVVRPRARESGRHGRQWRTGPPPPRRRAGAVVEAGKRTRLGTIRRAGDGRDVTIVHHGRAVPRERQDAARVLAARALVGEARVGPRVAENAPSHAAREDLAVRRVFRLGDEVRGTQKIHAARERDGRDERRRLAGGREVLNQQEGGRGVRDAEDRRRRVRRADRLDCAREVPPLVPVEPPVAEGDRAPAAALAAPRQVLHVVVVARAADAVEQQDDRRRWGRRRRARREEAVAVQGELVAVRDEPVEPDLAAVERPDGLAAPAHGPQQQEAQVRQDVRDHGLRVAARQPEHGPKLARREPGALDDRHVPERPRAAHDRPLADADAPVRHPAQRAADDLPATPAIATARDEIAPLARAPRADRLGRGRAPRPRRSATRGWPARAAPWRPSAGRGGGRTPRRRRTAGAIACRRPRRRTRRRGPGSARSSASASTRRSAPGP</sequence>
<feature type="compositionally biased region" description="Basic and acidic residues" evidence="1">
    <location>
        <begin position="492"/>
        <end position="546"/>
    </location>
</feature>
<name>A0A8J2SSA3_9STRA</name>
<feature type="compositionally biased region" description="Basic and acidic residues" evidence="1">
    <location>
        <begin position="366"/>
        <end position="375"/>
    </location>
</feature>
<proteinExistence type="predicted"/>
<protein>
    <submittedName>
        <fullName evidence="2">Uncharacterized protein</fullName>
    </submittedName>
</protein>
<organism evidence="2 3">
    <name type="scientific">Pelagomonas calceolata</name>
    <dbReference type="NCBI Taxonomy" id="35677"/>
    <lineage>
        <taxon>Eukaryota</taxon>
        <taxon>Sar</taxon>
        <taxon>Stramenopiles</taxon>
        <taxon>Ochrophyta</taxon>
        <taxon>Pelagophyceae</taxon>
        <taxon>Pelagomonadales</taxon>
        <taxon>Pelagomonadaceae</taxon>
        <taxon>Pelagomonas</taxon>
    </lineage>
</organism>
<feature type="compositionally biased region" description="Low complexity" evidence="1">
    <location>
        <begin position="595"/>
        <end position="609"/>
    </location>
</feature>
<feature type="region of interest" description="Disordered" evidence="1">
    <location>
        <begin position="476"/>
        <end position="658"/>
    </location>
</feature>